<comment type="similarity">
    <text evidence="6">Belongs to the GOT1 family.</text>
</comment>
<sequence length="149" mass="16409">MWLTDSQKIGVFLTAFGLLFMLLGVFMLFDAALIAMGNLLFLSGLTLVIGFAKTFYFFARKQKMRGSICFLGGIVLVFLKRPVFGVCIEAFGFLNLFGYVMVLVALTTSDFFPVAISFMKNLPVVGPILRLPYIASAVDRLSGVRSLPV</sequence>
<dbReference type="GO" id="GO:0000137">
    <property type="term" value="C:Golgi cis cisterna"/>
    <property type="evidence" value="ECO:0007669"/>
    <property type="project" value="EnsemblFungi"/>
</dbReference>
<keyword evidence="4" id="KW-0333">Golgi apparatus</keyword>
<feature type="transmembrane region" description="Helical" evidence="7">
    <location>
        <begin position="9"/>
        <end position="29"/>
    </location>
</feature>
<dbReference type="GO" id="GO:0030134">
    <property type="term" value="C:COPII-coated ER to Golgi transport vesicle"/>
    <property type="evidence" value="ECO:0007669"/>
    <property type="project" value="EnsemblFungi"/>
</dbReference>
<dbReference type="OMA" id="MWLTDAQ"/>
<gene>
    <name evidence="8" type="ORF">NEOLI_003081</name>
</gene>
<dbReference type="InterPro" id="IPR045176">
    <property type="entry name" value="Got1"/>
</dbReference>
<dbReference type="PANTHER" id="PTHR21493">
    <property type="entry name" value="CGI-141-RELATED/LIPASE CONTAINING PROTEIN"/>
    <property type="match status" value="1"/>
</dbReference>
<dbReference type="GO" id="GO:0006888">
    <property type="term" value="P:endoplasmic reticulum to Golgi vesicle-mediated transport"/>
    <property type="evidence" value="ECO:0007669"/>
    <property type="project" value="EnsemblFungi"/>
</dbReference>
<evidence type="ECO:0000256" key="5">
    <source>
        <dbReference type="ARBA" id="ARBA00023136"/>
    </source>
</evidence>
<dbReference type="PANTHER" id="PTHR21493:SF9">
    <property type="entry name" value="GOLGI TRANSPORT PROTEIN 1-RELATED"/>
    <property type="match status" value="1"/>
</dbReference>
<dbReference type="GO" id="GO:0005829">
    <property type="term" value="C:cytosol"/>
    <property type="evidence" value="ECO:0007669"/>
    <property type="project" value="GOC"/>
</dbReference>
<dbReference type="EMBL" id="LXFE01004040">
    <property type="protein sequence ID" value="OLL21998.1"/>
    <property type="molecule type" value="Genomic_DNA"/>
</dbReference>
<comment type="subcellular location">
    <subcellularLocation>
        <location evidence="1">Golgi apparatus membrane</location>
        <topology evidence="1">Multi-pass membrane protein</topology>
    </subcellularLocation>
</comment>
<evidence type="ECO:0000256" key="2">
    <source>
        <dbReference type="ARBA" id="ARBA00022692"/>
    </source>
</evidence>
<evidence type="ECO:0000256" key="1">
    <source>
        <dbReference type="ARBA" id="ARBA00004653"/>
    </source>
</evidence>
<comment type="caution">
    <text evidence="8">The sequence shown here is derived from an EMBL/GenBank/DDBJ whole genome shotgun (WGS) entry which is preliminary data.</text>
</comment>
<evidence type="ECO:0000256" key="3">
    <source>
        <dbReference type="ARBA" id="ARBA00022989"/>
    </source>
</evidence>
<organism evidence="8 9">
    <name type="scientific">Neolecta irregularis (strain DAH-3)</name>
    <dbReference type="NCBI Taxonomy" id="1198029"/>
    <lineage>
        <taxon>Eukaryota</taxon>
        <taxon>Fungi</taxon>
        <taxon>Dikarya</taxon>
        <taxon>Ascomycota</taxon>
        <taxon>Taphrinomycotina</taxon>
        <taxon>Neolectales</taxon>
        <taxon>Neolectaceae</taxon>
        <taxon>Neolecta</taxon>
    </lineage>
</organism>
<keyword evidence="9" id="KW-1185">Reference proteome</keyword>
<evidence type="ECO:0000256" key="6">
    <source>
        <dbReference type="ARBA" id="ARBA00025799"/>
    </source>
</evidence>
<evidence type="ECO:0000313" key="9">
    <source>
        <dbReference type="Proteomes" id="UP000186594"/>
    </source>
</evidence>
<feature type="transmembrane region" description="Helical" evidence="7">
    <location>
        <begin position="68"/>
        <end position="91"/>
    </location>
</feature>
<reference evidence="8 9" key="1">
    <citation type="submission" date="2016-04" db="EMBL/GenBank/DDBJ databases">
        <title>Evolutionary innovation and constraint leading to complex multicellularity in the Ascomycota.</title>
        <authorList>
            <person name="Cisse O."/>
            <person name="Nguyen A."/>
            <person name="Hewitt D.A."/>
            <person name="Jedd G."/>
            <person name="Stajich J.E."/>
        </authorList>
    </citation>
    <scope>NUCLEOTIDE SEQUENCE [LARGE SCALE GENOMIC DNA]</scope>
    <source>
        <strain evidence="8 9">DAH-3</strain>
    </source>
</reference>
<proteinExistence type="inferred from homology"/>
<keyword evidence="2 7" id="KW-0812">Transmembrane</keyword>
<dbReference type="Pfam" id="PF04178">
    <property type="entry name" value="Got1"/>
    <property type="match status" value="1"/>
</dbReference>
<feature type="transmembrane region" description="Helical" evidence="7">
    <location>
        <begin position="97"/>
        <end position="119"/>
    </location>
</feature>
<name>A0A1U7LH94_NEOID</name>
<protein>
    <submittedName>
        <fullName evidence="8">Protein transport protein GOT1</fullName>
    </submittedName>
</protein>
<dbReference type="InterPro" id="IPR007305">
    <property type="entry name" value="Vesicle_transpt_Got1/SFT2"/>
</dbReference>
<dbReference type="Proteomes" id="UP000186594">
    <property type="component" value="Unassembled WGS sequence"/>
</dbReference>
<evidence type="ECO:0000313" key="8">
    <source>
        <dbReference type="EMBL" id="OLL21998.1"/>
    </source>
</evidence>
<evidence type="ECO:0000256" key="7">
    <source>
        <dbReference type="SAM" id="Phobius"/>
    </source>
</evidence>
<dbReference type="OrthoDB" id="204784at2759"/>
<keyword evidence="5 7" id="KW-0472">Membrane</keyword>
<keyword evidence="3 7" id="KW-1133">Transmembrane helix</keyword>
<dbReference type="GO" id="GO:0000139">
    <property type="term" value="C:Golgi membrane"/>
    <property type="evidence" value="ECO:0007669"/>
    <property type="project" value="UniProtKB-SubCell"/>
</dbReference>
<dbReference type="GO" id="GO:0005783">
    <property type="term" value="C:endoplasmic reticulum"/>
    <property type="evidence" value="ECO:0007669"/>
    <property type="project" value="EnsemblFungi"/>
</dbReference>
<feature type="transmembrane region" description="Helical" evidence="7">
    <location>
        <begin position="35"/>
        <end position="56"/>
    </location>
</feature>
<accession>A0A1U7LH94</accession>
<dbReference type="AlphaFoldDB" id="A0A1U7LH94"/>
<evidence type="ECO:0000256" key="4">
    <source>
        <dbReference type="ARBA" id="ARBA00023034"/>
    </source>
</evidence>
<dbReference type="STRING" id="1198029.A0A1U7LH94"/>
<dbReference type="GO" id="GO:0042147">
    <property type="term" value="P:retrograde transport, endosome to Golgi"/>
    <property type="evidence" value="ECO:0007669"/>
    <property type="project" value="EnsemblFungi"/>
</dbReference>